<dbReference type="AlphaFoldDB" id="A0A6A6QZE3"/>
<feature type="domain" description="Azaphilone pigments biosynthesis cluster protein L N-terminal" evidence="1">
    <location>
        <begin position="20"/>
        <end position="105"/>
    </location>
</feature>
<accession>A0A6A6QZE3</accession>
<evidence type="ECO:0000313" key="2">
    <source>
        <dbReference type="EMBL" id="KAF2497646.1"/>
    </source>
</evidence>
<dbReference type="OrthoDB" id="432483at2759"/>
<sequence>MKSLTPVLYRILAKLSMAGIGEALAIIGTADVGLKGINALYQYIKDLQDVPQQVGDIRTELERLEPCLRSLSVLKSADEATQKDLNDIGLAKALNDCDAACKSLVSNFEQ</sequence>
<protein>
    <recommendedName>
        <fullName evidence="1">Azaphilone pigments biosynthesis cluster protein L N-terminal domain-containing protein</fullName>
    </recommendedName>
</protein>
<dbReference type="Pfam" id="PF17111">
    <property type="entry name" value="PigL_N"/>
    <property type="match status" value="1"/>
</dbReference>
<dbReference type="Proteomes" id="UP000799750">
    <property type="component" value="Unassembled WGS sequence"/>
</dbReference>
<gene>
    <name evidence="2" type="ORF">BU16DRAFT_320340</name>
</gene>
<reference evidence="2" key="1">
    <citation type="journal article" date="2020" name="Stud. Mycol.">
        <title>101 Dothideomycetes genomes: a test case for predicting lifestyles and emergence of pathogens.</title>
        <authorList>
            <person name="Haridas S."/>
            <person name="Albert R."/>
            <person name="Binder M."/>
            <person name="Bloem J."/>
            <person name="Labutti K."/>
            <person name="Salamov A."/>
            <person name="Andreopoulos B."/>
            <person name="Baker S."/>
            <person name="Barry K."/>
            <person name="Bills G."/>
            <person name="Bluhm B."/>
            <person name="Cannon C."/>
            <person name="Castanera R."/>
            <person name="Culley D."/>
            <person name="Daum C."/>
            <person name="Ezra D."/>
            <person name="Gonzalez J."/>
            <person name="Henrissat B."/>
            <person name="Kuo A."/>
            <person name="Liang C."/>
            <person name="Lipzen A."/>
            <person name="Lutzoni F."/>
            <person name="Magnuson J."/>
            <person name="Mondo S."/>
            <person name="Nolan M."/>
            <person name="Ohm R."/>
            <person name="Pangilinan J."/>
            <person name="Park H.-J."/>
            <person name="Ramirez L."/>
            <person name="Alfaro M."/>
            <person name="Sun H."/>
            <person name="Tritt A."/>
            <person name="Yoshinaga Y."/>
            <person name="Zwiers L.-H."/>
            <person name="Turgeon B."/>
            <person name="Goodwin S."/>
            <person name="Spatafora J."/>
            <person name="Crous P."/>
            <person name="Grigoriev I."/>
        </authorList>
    </citation>
    <scope>NUCLEOTIDE SEQUENCE</scope>
    <source>
        <strain evidence="2">CBS 269.34</strain>
    </source>
</reference>
<evidence type="ECO:0000313" key="3">
    <source>
        <dbReference type="Proteomes" id="UP000799750"/>
    </source>
</evidence>
<dbReference type="EMBL" id="MU004186">
    <property type="protein sequence ID" value="KAF2497646.1"/>
    <property type="molecule type" value="Genomic_DNA"/>
</dbReference>
<organism evidence="2 3">
    <name type="scientific">Lophium mytilinum</name>
    <dbReference type="NCBI Taxonomy" id="390894"/>
    <lineage>
        <taxon>Eukaryota</taxon>
        <taxon>Fungi</taxon>
        <taxon>Dikarya</taxon>
        <taxon>Ascomycota</taxon>
        <taxon>Pezizomycotina</taxon>
        <taxon>Dothideomycetes</taxon>
        <taxon>Pleosporomycetidae</taxon>
        <taxon>Mytilinidiales</taxon>
        <taxon>Mytilinidiaceae</taxon>
        <taxon>Lophium</taxon>
    </lineage>
</organism>
<keyword evidence="3" id="KW-1185">Reference proteome</keyword>
<name>A0A6A6QZE3_9PEZI</name>
<dbReference type="InterPro" id="IPR031348">
    <property type="entry name" value="PigL_N"/>
</dbReference>
<proteinExistence type="predicted"/>
<evidence type="ECO:0000259" key="1">
    <source>
        <dbReference type="Pfam" id="PF17111"/>
    </source>
</evidence>